<dbReference type="Pfam" id="PF17109">
    <property type="entry name" value="Goodbye"/>
    <property type="match status" value="1"/>
</dbReference>
<feature type="domain" description="Fungal STAND N-terminal Goodbye" evidence="2">
    <location>
        <begin position="14"/>
        <end position="126"/>
    </location>
</feature>
<keyword evidence="1" id="KW-0677">Repeat</keyword>
<dbReference type="PANTHER" id="PTHR10039">
    <property type="entry name" value="AMELOGENIN"/>
    <property type="match status" value="1"/>
</dbReference>
<evidence type="ECO:0000256" key="1">
    <source>
        <dbReference type="ARBA" id="ARBA00022737"/>
    </source>
</evidence>
<evidence type="ECO:0000259" key="2">
    <source>
        <dbReference type="Pfam" id="PF17109"/>
    </source>
</evidence>
<keyword evidence="5" id="KW-1185">Reference proteome</keyword>
<comment type="caution">
    <text evidence="4">The sequence shown here is derived from an EMBL/GenBank/DDBJ whole genome shotgun (WGS) entry which is preliminary data.</text>
</comment>
<dbReference type="Proteomes" id="UP000325902">
    <property type="component" value="Unassembled WGS sequence"/>
</dbReference>
<name>A0A5N5DIW4_9PEZI</name>
<dbReference type="Pfam" id="PF24883">
    <property type="entry name" value="NPHP3_N"/>
    <property type="match status" value="1"/>
</dbReference>
<gene>
    <name evidence="4" type="ORF">DBV05_g3878</name>
</gene>
<feature type="domain" description="Nephrocystin 3-like N-terminal" evidence="3">
    <location>
        <begin position="264"/>
        <end position="438"/>
    </location>
</feature>
<evidence type="ECO:0000259" key="3">
    <source>
        <dbReference type="Pfam" id="PF24883"/>
    </source>
</evidence>
<dbReference type="EMBL" id="VCHE01000017">
    <property type="protein sequence ID" value="KAB2577500.1"/>
    <property type="molecule type" value="Genomic_DNA"/>
</dbReference>
<dbReference type="InterPro" id="IPR031350">
    <property type="entry name" value="Goodbye_dom"/>
</dbReference>
<reference evidence="4 5" key="1">
    <citation type="journal article" date="2019" name="Sci. Rep.">
        <title>A multi-omics analysis of the grapevine pathogen Lasiodiplodia theobromae reveals that temperature affects the expression of virulence- and pathogenicity-related genes.</title>
        <authorList>
            <person name="Felix C."/>
            <person name="Meneses R."/>
            <person name="Goncalves M.F.M."/>
            <person name="Tilleman L."/>
            <person name="Duarte A.S."/>
            <person name="Jorrin-Novo J.V."/>
            <person name="Van de Peer Y."/>
            <person name="Deforce D."/>
            <person name="Van Nieuwerburgh F."/>
            <person name="Esteves A.C."/>
            <person name="Alves A."/>
        </authorList>
    </citation>
    <scope>NUCLEOTIDE SEQUENCE [LARGE SCALE GENOMIC DNA]</scope>
    <source>
        <strain evidence="4 5">LA-SOL3</strain>
    </source>
</reference>
<dbReference type="OrthoDB" id="2913095at2759"/>
<evidence type="ECO:0000313" key="5">
    <source>
        <dbReference type="Proteomes" id="UP000325902"/>
    </source>
</evidence>
<sequence>MGDHQEDKSLEDMWSEAADSYRKATGMDLRGPPLKIEDVLKKMRDTNDNQSNRQARRESVRLVLDRITALSELIASSASHVFPPGILCFTAVSYLVETCWEYEKQRAVITELFDAIAPFLECFDIYHSSEQLHKTTDSRLSKVKRVIHERLQCFIWICTHFTKKSKEGKLKRLAKAAVRADDGVSEKFEEIERLEKEELRLLQTLGFIEVHEMHGFLKRLESKEDQEDMDQCLDTIKTALGIGATKHSWHDTQTAIWNDTADSTGDWLFKRQDFRDWENSGASAAPAVFALKADDGYGRSYLCAAVVHHLLKQRTNDPDLKRLVAYYYFKKDERETNSMRNALRAILWQLSINKVNKPFAKFFARKCEQVQHLPSSKTHTLWKDSILDYLEHSQVKSKVFIVIDGIGHATEGYIEFSRIVKDVSSFDNGRSSIRFLLTGTKSDLAELSRHFDTKSQMTELTVSEHNEPDLRSFISKKMGEISRTWDQTPDSEELQQQVQNALLENTDGDYQNLNLTLKEISNARGVQDIRRIIEPHGLKVSREERIELQLANMEKALTYHEVENLNEILPWIVLPKYDWPTTKQLKAVLYLKDEQTPLKSVRNLITERYAPLLEVDGMLVRSYHTMKYFKKEKSGQDSRKPKDVTAWQDGLSAVISPIIGSASHGPSCPVHHLEVAMVEKFLSAFCDEEVYRKFGFQKFFEGLRGNPAKKIGFDPVDGHSRIILRCLQALCPKSKKGKAESEPLIEIAISRLPWHLSQIRPEELACIDVKRRKSIGGLLFSLLKDRKCIEGWLTPDRIEKVRHKWLYHPSKQNKSSLAGITLQWFKDPEVIAGVGPAEKDVINGIIYGTRCLGDLFVDTTRLVAEKWLLFQDWDVAQTFWWVSGFVQRRTEGSEQTERKSHEDSEKVAPSLADIYKALEYAKSAIGSFKSSAVADMRLLDTLMRFQYYDEAIDEAHSRNPDGWMKHWCIARKKHVQGDNPAAVASLDPVMQKFSSDRRLQQDLRTSWKEIIYLHAEINEEKDPLQCALNAYQKFLRSCPAHSETIGKAISCMKRLEKFSDIVRLLEDRKNGEQNGGPLLKTLFLDLAKSPSFHHDVTFAAVKENRLELVKKAYEDSVEACESGSETLLYLRHYYGLTLWYQKDREWEDTRKAIEIWERNVFDDDIPPGSHIQRITSFKLSSVYLQLARNHQFNKTPAGWFYVSKLETLVQRKCGEFQWTGSEEVLLARAYHLAKQDTKDGGFAEKLGENAMRLAAKHVGPALNILWDADPEKDWEGYTSLSNTLGHMDDDANALAAKFLIGPLEREGVSPDATHEVAEIRYLRGRLKSSCDNCEYPWTNVSDMHICRDCIRTIFCADCVHKLKSPDDSIEQRLCDQSHEFLVVPKVEAVPMDYVRVGNELKKIEDWKQDVKSKYCV</sequence>
<organism evidence="4 5">
    <name type="scientific">Lasiodiplodia theobromae</name>
    <dbReference type="NCBI Taxonomy" id="45133"/>
    <lineage>
        <taxon>Eukaryota</taxon>
        <taxon>Fungi</taxon>
        <taxon>Dikarya</taxon>
        <taxon>Ascomycota</taxon>
        <taxon>Pezizomycotina</taxon>
        <taxon>Dothideomycetes</taxon>
        <taxon>Dothideomycetes incertae sedis</taxon>
        <taxon>Botryosphaeriales</taxon>
        <taxon>Botryosphaeriaceae</taxon>
        <taxon>Lasiodiplodia</taxon>
    </lineage>
</organism>
<dbReference type="InterPro" id="IPR056884">
    <property type="entry name" value="NPHP3-like_N"/>
</dbReference>
<evidence type="ECO:0000313" key="4">
    <source>
        <dbReference type="EMBL" id="KAB2577500.1"/>
    </source>
</evidence>
<protein>
    <submittedName>
        <fullName evidence="4">Uncharacterized protein</fullName>
    </submittedName>
</protein>
<proteinExistence type="predicted"/>
<accession>A0A5N5DIW4</accession>
<dbReference type="PANTHER" id="PTHR10039:SF17">
    <property type="entry name" value="FUNGAL STAND N-TERMINAL GOODBYE DOMAIN-CONTAINING PROTEIN-RELATED"/>
    <property type="match status" value="1"/>
</dbReference>